<keyword evidence="2" id="KW-0812">Transmembrane</keyword>
<organism evidence="6 7">
    <name type="scientific">Novosphingobium kalidii</name>
    <dbReference type="NCBI Taxonomy" id="3230299"/>
    <lineage>
        <taxon>Bacteria</taxon>
        <taxon>Pseudomonadati</taxon>
        <taxon>Pseudomonadota</taxon>
        <taxon>Alphaproteobacteria</taxon>
        <taxon>Sphingomonadales</taxon>
        <taxon>Sphingomonadaceae</taxon>
        <taxon>Novosphingobium</taxon>
    </lineage>
</organism>
<dbReference type="EMBL" id="JBEWLY010000023">
    <property type="protein sequence ID" value="MET1756779.1"/>
    <property type="molecule type" value="Genomic_DNA"/>
</dbReference>
<evidence type="ECO:0000256" key="2">
    <source>
        <dbReference type="ARBA" id="ARBA00022692"/>
    </source>
</evidence>
<dbReference type="InterPro" id="IPR037682">
    <property type="entry name" value="TonB_C"/>
</dbReference>
<gene>
    <name evidence="6" type="ORF">ABVV53_15140</name>
</gene>
<dbReference type="InterPro" id="IPR006260">
    <property type="entry name" value="TonB/TolA_C"/>
</dbReference>
<keyword evidence="3" id="KW-1133">Transmembrane helix</keyword>
<name>A0ABV2D4H3_9SPHN</name>
<dbReference type="NCBIfam" id="TIGR01352">
    <property type="entry name" value="tonB_Cterm"/>
    <property type="match status" value="1"/>
</dbReference>
<evidence type="ECO:0000256" key="1">
    <source>
        <dbReference type="ARBA" id="ARBA00004167"/>
    </source>
</evidence>
<dbReference type="Gene3D" id="3.30.1150.10">
    <property type="match status" value="1"/>
</dbReference>
<protein>
    <submittedName>
        <fullName evidence="6">TonB family protein</fullName>
    </submittedName>
</protein>
<comment type="subcellular location">
    <subcellularLocation>
        <location evidence="1">Membrane</location>
        <topology evidence="1">Single-pass membrane protein</topology>
    </subcellularLocation>
</comment>
<evidence type="ECO:0000256" key="3">
    <source>
        <dbReference type="ARBA" id="ARBA00022989"/>
    </source>
</evidence>
<feature type="domain" description="TonB C-terminal" evidence="5">
    <location>
        <begin position="42"/>
        <end position="115"/>
    </location>
</feature>
<dbReference type="Pfam" id="PF03544">
    <property type="entry name" value="TonB_C"/>
    <property type="match status" value="1"/>
</dbReference>
<evidence type="ECO:0000313" key="6">
    <source>
        <dbReference type="EMBL" id="MET1756779.1"/>
    </source>
</evidence>
<keyword evidence="7" id="KW-1185">Reference proteome</keyword>
<comment type="caution">
    <text evidence="6">The sequence shown here is derived from an EMBL/GenBank/DDBJ whole genome shotgun (WGS) entry which is preliminary data.</text>
</comment>
<accession>A0ABV2D4H3</accession>
<dbReference type="Proteomes" id="UP001548713">
    <property type="component" value="Unassembled WGS sequence"/>
</dbReference>
<dbReference type="SUPFAM" id="SSF74653">
    <property type="entry name" value="TolA/TonB C-terminal domain"/>
    <property type="match status" value="1"/>
</dbReference>
<reference evidence="6 7" key="1">
    <citation type="submission" date="2024-07" db="EMBL/GenBank/DDBJ databases">
        <title>Novosphingobium kalidii RD2P27.</title>
        <authorList>
            <person name="Sun J.-Q."/>
        </authorList>
    </citation>
    <scope>NUCLEOTIDE SEQUENCE [LARGE SCALE GENOMIC DNA]</scope>
    <source>
        <strain evidence="6 7">RD2P27</strain>
    </source>
</reference>
<dbReference type="RefSeq" id="WP_353985309.1">
    <property type="nucleotide sequence ID" value="NZ_JBEWLY010000023.1"/>
</dbReference>
<keyword evidence="4" id="KW-0472">Membrane</keyword>
<evidence type="ECO:0000256" key="4">
    <source>
        <dbReference type="ARBA" id="ARBA00023136"/>
    </source>
</evidence>
<evidence type="ECO:0000313" key="7">
    <source>
        <dbReference type="Proteomes" id="UP001548713"/>
    </source>
</evidence>
<evidence type="ECO:0000259" key="5">
    <source>
        <dbReference type="Pfam" id="PF03544"/>
    </source>
</evidence>
<proteinExistence type="predicted"/>
<sequence length="123" mass="13609">MDPQLARAVPHIVRERRLLLLKKHGGGPIPRGNSAYWVTNDDYPTQALRECVEGLVRIQASVGDSGKAASCRVTESTGKALLDKTTCGVFLRRARFRPPVAPQERTATYEHSWVFPPPEQDGS</sequence>